<evidence type="ECO:0000256" key="1">
    <source>
        <dbReference type="ARBA" id="ARBA00008761"/>
    </source>
</evidence>
<gene>
    <name evidence="8" type="ORF">DV733_00170</name>
</gene>
<evidence type="ECO:0000313" key="9">
    <source>
        <dbReference type="Proteomes" id="UP000296706"/>
    </source>
</evidence>
<feature type="region of interest" description="Disordered" evidence="5">
    <location>
        <begin position="400"/>
        <end position="429"/>
    </location>
</feature>
<dbReference type="GO" id="GO:0003677">
    <property type="term" value="F:DNA binding"/>
    <property type="evidence" value="ECO:0007669"/>
    <property type="project" value="UniProtKB-KW"/>
</dbReference>
<evidence type="ECO:0000259" key="6">
    <source>
        <dbReference type="Pfam" id="PF01385"/>
    </source>
</evidence>
<proteinExistence type="inferred from homology"/>
<evidence type="ECO:0000256" key="2">
    <source>
        <dbReference type="ARBA" id="ARBA00022578"/>
    </source>
</evidence>
<keyword evidence="3" id="KW-0238">DNA-binding</keyword>
<evidence type="ECO:0000313" key="8">
    <source>
        <dbReference type="EMBL" id="QCC49734.1"/>
    </source>
</evidence>
<protein>
    <submittedName>
        <fullName evidence="8">Transposase</fullName>
    </submittedName>
</protein>
<comment type="similarity">
    <text evidence="1">In the C-terminal section; belongs to the transposase 35 family.</text>
</comment>
<organism evidence="8 9">
    <name type="scientific">Halapricum salinum</name>
    <dbReference type="NCBI Taxonomy" id="1457250"/>
    <lineage>
        <taxon>Archaea</taxon>
        <taxon>Methanobacteriati</taxon>
        <taxon>Methanobacteriota</taxon>
        <taxon>Stenosarchaea group</taxon>
        <taxon>Halobacteria</taxon>
        <taxon>Halobacteriales</taxon>
        <taxon>Haloarculaceae</taxon>
        <taxon>Halapricum</taxon>
    </lineage>
</organism>
<feature type="domain" description="Cas12f1-like TNB" evidence="7">
    <location>
        <begin position="299"/>
        <end position="365"/>
    </location>
</feature>
<keyword evidence="4" id="KW-0233">DNA recombination</keyword>
<keyword evidence="9" id="KW-1185">Reference proteome</keyword>
<dbReference type="Pfam" id="PF01385">
    <property type="entry name" value="OrfB_IS605"/>
    <property type="match status" value="1"/>
</dbReference>
<dbReference type="Proteomes" id="UP000296706">
    <property type="component" value="Chromosome"/>
</dbReference>
<dbReference type="GO" id="GO:0006310">
    <property type="term" value="P:DNA recombination"/>
    <property type="evidence" value="ECO:0007669"/>
    <property type="project" value="UniProtKB-KW"/>
</dbReference>
<reference evidence="8 9" key="1">
    <citation type="journal article" date="2019" name="Nat. Commun.">
        <title>A new type of DNA phosphorothioation-based antiviral system in archaea.</title>
        <authorList>
            <person name="Xiong L."/>
            <person name="Liu S."/>
            <person name="Chen S."/>
            <person name="Xiao Y."/>
            <person name="Zhu B."/>
            <person name="Gao Y."/>
            <person name="Zhang Y."/>
            <person name="Chen B."/>
            <person name="Luo J."/>
            <person name="Deng Z."/>
            <person name="Chen X."/>
            <person name="Wang L."/>
            <person name="Chen S."/>
        </authorList>
    </citation>
    <scope>NUCLEOTIDE SEQUENCE [LARGE SCALE GENOMIC DNA]</scope>
    <source>
        <strain evidence="8 9">CBA1105</strain>
    </source>
</reference>
<dbReference type="InterPro" id="IPR001959">
    <property type="entry name" value="Transposase"/>
</dbReference>
<keyword evidence="2" id="KW-0815">Transposition</keyword>
<accession>A0A4D6H765</accession>
<dbReference type="KEGG" id="hsn:DV733_00170"/>
<evidence type="ECO:0000259" key="7">
    <source>
        <dbReference type="Pfam" id="PF07282"/>
    </source>
</evidence>
<name>A0A4D6H765_9EURY</name>
<dbReference type="NCBIfam" id="TIGR01766">
    <property type="entry name" value="IS200/IS605 family accessory protein TnpB-like domain"/>
    <property type="match status" value="1"/>
</dbReference>
<dbReference type="NCBIfam" id="NF040570">
    <property type="entry name" value="guided_TnpB"/>
    <property type="match status" value="1"/>
</dbReference>
<evidence type="ECO:0000256" key="5">
    <source>
        <dbReference type="SAM" id="MobiDB-lite"/>
    </source>
</evidence>
<feature type="domain" description="Probable transposase IS891/IS1136/IS1341" evidence="6">
    <location>
        <begin position="181"/>
        <end position="281"/>
    </location>
</feature>
<dbReference type="InterPro" id="IPR010095">
    <property type="entry name" value="Cas12f1-like_TNB"/>
</dbReference>
<dbReference type="GO" id="GO:0032196">
    <property type="term" value="P:transposition"/>
    <property type="evidence" value="ECO:0007669"/>
    <property type="project" value="UniProtKB-KW"/>
</dbReference>
<dbReference type="AlphaFoldDB" id="A0A4D6H765"/>
<dbReference type="STRING" id="1457250.GCA_000755225_02323"/>
<evidence type="ECO:0000256" key="4">
    <source>
        <dbReference type="ARBA" id="ARBA00023172"/>
    </source>
</evidence>
<dbReference type="EMBL" id="CP031310">
    <property type="protein sequence ID" value="QCC49734.1"/>
    <property type="molecule type" value="Genomic_DNA"/>
</dbReference>
<feature type="compositionally biased region" description="Basic and acidic residues" evidence="5">
    <location>
        <begin position="409"/>
        <end position="429"/>
    </location>
</feature>
<sequence length="429" mass="48876">MSSCEEYHRRTAVTRLAVSEPDATVLRQTVSEWKEGCQIAVDMAWDHCQSKSDLQRLAYDTIRDQTELGSQHAILACHQAADNIASCIAQRNAGQEVSKPNYTSPTVAYDSRTMTLYRDAEQVSLTTSGDRSRVRADLVLPPDEDGYQDQYLDSDEWELAESTLHHRGGEWYLHIGFRKLKPERQTTENGTVLGVDLGVSQIAVTSTAGFYSAGKLNHERREFDRLRRSLQAHGSRNAHRTLESVGEKEGEYVKHTLHRVAKELVEEALRYNCNGIVFEDLEGIRERLPAADWHSEWAFDRLFNYVEYKASFEGLFVDTVNPKNTSIRCAECGYIHESSRQSRSEFECGNCGNRNHADYNAAKNIAETYLWREQQSSRRRGVSQYALKSGTMRLNRGFIPYSEQSEVESMDKSRSNSESTRMSDHGRDS</sequence>
<evidence type="ECO:0000256" key="3">
    <source>
        <dbReference type="ARBA" id="ARBA00023125"/>
    </source>
</evidence>
<dbReference type="Pfam" id="PF07282">
    <property type="entry name" value="Cas12f1-like_TNB"/>
    <property type="match status" value="1"/>
</dbReference>